<protein>
    <submittedName>
        <fullName evidence="2">Uncharacterized protein</fullName>
    </submittedName>
</protein>
<reference evidence="2" key="2">
    <citation type="submission" date="2014-05" db="EMBL/GenBank/DDBJ databases">
        <title>The genome sequences of chimpanzee malaria parasites reveal the path to human adaptation.</title>
        <authorList>
            <person name="Otto T.D."/>
            <person name="Rayner J.C."/>
            <person name="Boehme U."/>
            <person name="Pain A."/>
            <person name="Spottiswoode N."/>
            <person name="Sanders M."/>
            <person name="Quail M."/>
            <person name="Ollomo B."/>
            <person name="Renaud F."/>
            <person name="Thomas A.W."/>
            <person name="Prugnolle F."/>
            <person name="Conway D.J."/>
            <person name="Newbold C."/>
            <person name="Berriman M."/>
        </authorList>
    </citation>
    <scope>NUCLEOTIDE SEQUENCE [LARGE SCALE GENOMIC DNA]</scope>
    <source>
        <strain evidence="2">CDC</strain>
    </source>
</reference>
<feature type="region of interest" description="Disordered" evidence="1">
    <location>
        <begin position="78"/>
        <end position="114"/>
    </location>
</feature>
<feature type="compositionally biased region" description="Acidic residues" evidence="1">
    <location>
        <begin position="83"/>
        <end position="102"/>
    </location>
</feature>
<dbReference type="AlphaFoldDB" id="A0A060S023"/>
<feature type="compositionally biased region" description="Low complexity" evidence="1">
    <location>
        <begin position="103"/>
        <end position="113"/>
    </location>
</feature>
<feature type="compositionally biased region" description="Low complexity" evidence="1">
    <location>
        <begin position="616"/>
        <end position="635"/>
    </location>
</feature>
<proteinExistence type="predicted"/>
<keyword evidence="3" id="KW-1185">Reference proteome</keyword>
<evidence type="ECO:0000313" key="3">
    <source>
        <dbReference type="Proteomes" id="UP000027581"/>
    </source>
</evidence>
<accession>A0A060S023</accession>
<feature type="compositionally biased region" description="Polar residues" evidence="1">
    <location>
        <begin position="636"/>
        <end position="667"/>
    </location>
</feature>
<feature type="compositionally biased region" description="Basic residues" evidence="1">
    <location>
        <begin position="183"/>
        <end position="193"/>
    </location>
</feature>
<dbReference type="EMBL" id="HG810772">
    <property type="protein sequence ID" value="CDO65165.1"/>
    <property type="molecule type" value="Genomic_DNA"/>
</dbReference>
<dbReference type="VEuPathDB" id="PlasmoDB:PRCDC_1134600"/>
<reference evidence="2" key="1">
    <citation type="submission" date="2014-01" db="EMBL/GenBank/DDBJ databases">
        <authorList>
            <person name="Aslett M."/>
        </authorList>
    </citation>
    <scope>NUCLEOTIDE SEQUENCE</scope>
    <source>
        <strain evidence="2">CDC</strain>
    </source>
</reference>
<feature type="compositionally biased region" description="Low complexity" evidence="1">
    <location>
        <begin position="203"/>
        <end position="230"/>
    </location>
</feature>
<feature type="compositionally biased region" description="Acidic residues" evidence="1">
    <location>
        <begin position="168"/>
        <end position="179"/>
    </location>
</feature>
<sequence>MNLNKISVLLKIIIFKNTLYIFDNVCTSINVNDLGYKVSDTINSFKYKKNYDNPVVLDKIPDSPLDNKAKLSFQELLRKRSSDDDDDNDDEGDNDDDDDDNDNNNNNNNNNMNRFYNMASIQPAAFNNISQNGNQSFTARMKQNLSKYNPFKKSGSNSNGKVNNPNENVDEDNNENVDDNDTKKKHRHKKHKSQGTLSNDGSNNMNNNNMNNNNMNNNNMNNNNMNNNNMNNNNMNNNNMNNNNMNNNNMNNNNNNNNNMNNNNVNNNNMNNINVNNSNMNNNINNNMNNNNNVNNNLNNNVNASNILLGASALTGAAISGQNQNGINNNQNVVNNNTNNGTIQNSIMLNNSFSIFSNLFENNNKFNTSEMICSSINCTSINSQNNDKIPLTDCSNVLYCGNCPFSSSPKDQCASIKTLNVDNTYIASGYVDSLQLLNKNNLLNIPFTWDKTTLDFSKCLPDLNKFKLATKDLPNKDKNEVSKRLFRLANLYLYTTKFVEDNNNNPLKISINFNNINIDSLKPTEQLANECNSLLPCPLNIAEIKTYNIHATQSLVLYQRLFIPEIYNALNTSNIMINITSDPGYNVANYFFYVKIDCAKTNDIIENEIYPTATLPQTNQQTTQQTTQQTIPQTPIENNPQQNETKNGTPPKNDTSVQLLKNNTSSNDSRRGYSYRNSSHSIIFIFSIITYILFL</sequence>
<feature type="region of interest" description="Disordered" evidence="1">
    <location>
        <begin position="616"/>
        <end position="673"/>
    </location>
</feature>
<dbReference type="VEuPathDB" id="PlasmoDB:PRG01_1133500"/>
<feature type="compositionally biased region" description="Low complexity" evidence="1">
    <location>
        <begin position="149"/>
        <end position="167"/>
    </location>
</feature>
<name>A0A060S023_PLARE</name>
<gene>
    <name evidence="2" type="ORF">PRCDC_1134600</name>
</gene>
<evidence type="ECO:0000313" key="2">
    <source>
        <dbReference type="EMBL" id="CDO65165.1"/>
    </source>
</evidence>
<dbReference type="Proteomes" id="UP000027581">
    <property type="component" value="Unassembled WGS sequence"/>
</dbReference>
<feature type="region of interest" description="Disordered" evidence="1">
    <location>
        <begin position="148"/>
        <end position="230"/>
    </location>
</feature>
<organism evidence="2 3">
    <name type="scientific">Plasmodium reichenowi</name>
    <dbReference type="NCBI Taxonomy" id="5854"/>
    <lineage>
        <taxon>Eukaryota</taxon>
        <taxon>Sar</taxon>
        <taxon>Alveolata</taxon>
        <taxon>Apicomplexa</taxon>
        <taxon>Aconoidasida</taxon>
        <taxon>Haemosporida</taxon>
        <taxon>Plasmodiidae</taxon>
        <taxon>Plasmodium</taxon>
        <taxon>Plasmodium (Laverania)</taxon>
    </lineage>
</organism>
<evidence type="ECO:0000256" key="1">
    <source>
        <dbReference type="SAM" id="MobiDB-lite"/>
    </source>
</evidence>